<evidence type="ECO:0000313" key="2">
    <source>
        <dbReference type="EMBL" id="TNC71421.1"/>
    </source>
</evidence>
<dbReference type="SUPFAM" id="SSF54593">
    <property type="entry name" value="Glyoxalase/Bleomycin resistance protein/Dihydroxybiphenyl dioxygenase"/>
    <property type="match status" value="1"/>
</dbReference>
<sequence length="127" mass="14214">MVDRLGSDEVVLRPVEALDRARSFLRDRLGLPELLVRPSVACFALPGARLILRETGRREAADLLYFGVADILSAHEVLSRQGVAFQGPPELRERRPDGAEEWVAYFEDDEGRTLALHATLSVRQVPH</sequence>
<dbReference type="Proteomes" id="UP000305709">
    <property type="component" value="Unassembled WGS sequence"/>
</dbReference>
<dbReference type="InterPro" id="IPR029068">
    <property type="entry name" value="Glyas_Bleomycin-R_OHBP_Dase"/>
</dbReference>
<evidence type="ECO:0000259" key="1">
    <source>
        <dbReference type="PROSITE" id="PS51819"/>
    </source>
</evidence>
<dbReference type="AlphaFoldDB" id="A0A5C4N9A7"/>
<feature type="domain" description="VOC" evidence="1">
    <location>
        <begin position="6"/>
        <end position="119"/>
    </location>
</feature>
<reference evidence="2 3" key="1">
    <citation type="submission" date="2019-06" db="EMBL/GenBank/DDBJ databases">
        <authorList>
            <person name="Jiang L."/>
        </authorList>
    </citation>
    <scope>NUCLEOTIDE SEQUENCE [LARGE SCALE GENOMIC DNA]</scope>
    <source>
        <strain evidence="2 3">YIM 48858</strain>
    </source>
</reference>
<comment type="caution">
    <text evidence="2">The sequence shown here is derived from an EMBL/GenBank/DDBJ whole genome shotgun (WGS) entry which is preliminary data.</text>
</comment>
<organism evidence="2 3">
    <name type="scientific">Rubellimicrobium roseum</name>
    <dbReference type="NCBI Taxonomy" id="687525"/>
    <lineage>
        <taxon>Bacteria</taxon>
        <taxon>Pseudomonadati</taxon>
        <taxon>Pseudomonadota</taxon>
        <taxon>Alphaproteobacteria</taxon>
        <taxon>Rhodobacterales</taxon>
        <taxon>Roseobacteraceae</taxon>
        <taxon>Rubellimicrobium</taxon>
    </lineage>
</organism>
<dbReference type="OrthoDB" id="9804944at2"/>
<evidence type="ECO:0000313" key="3">
    <source>
        <dbReference type="Proteomes" id="UP000305709"/>
    </source>
</evidence>
<gene>
    <name evidence="2" type="ORF">FHG71_11745</name>
</gene>
<dbReference type="Gene3D" id="3.10.180.10">
    <property type="entry name" value="2,3-Dihydroxybiphenyl 1,2-Dioxygenase, domain 1"/>
    <property type="match status" value="1"/>
</dbReference>
<name>A0A5C4N9A7_9RHOB</name>
<keyword evidence="3" id="KW-1185">Reference proteome</keyword>
<dbReference type="PROSITE" id="PS51819">
    <property type="entry name" value="VOC"/>
    <property type="match status" value="1"/>
</dbReference>
<dbReference type="EMBL" id="VDFV01000014">
    <property type="protein sequence ID" value="TNC71421.1"/>
    <property type="molecule type" value="Genomic_DNA"/>
</dbReference>
<protein>
    <submittedName>
        <fullName evidence="2">VOC family protein</fullName>
    </submittedName>
</protein>
<dbReference type="InterPro" id="IPR037523">
    <property type="entry name" value="VOC_core"/>
</dbReference>
<proteinExistence type="predicted"/>
<accession>A0A5C4N9A7</accession>
<dbReference type="RefSeq" id="WP_139081874.1">
    <property type="nucleotide sequence ID" value="NZ_VDFV01000014.1"/>
</dbReference>